<evidence type="ECO:0000313" key="4">
    <source>
        <dbReference type="Proteomes" id="UP000054761"/>
    </source>
</evidence>
<keyword evidence="1" id="KW-0175">Coiled coil</keyword>
<feature type="coiled-coil region" evidence="1">
    <location>
        <begin position="114"/>
        <end position="141"/>
    </location>
</feature>
<evidence type="ECO:0000313" key="5">
    <source>
        <dbReference type="Proteomes" id="UP000295517"/>
    </source>
</evidence>
<protein>
    <submittedName>
        <fullName evidence="2">Coiled-coil protein</fullName>
    </submittedName>
</protein>
<dbReference type="Proteomes" id="UP000295517">
    <property type="component" value="Chromosome"/>
</dbReference>
<reference evidence="3 5" key="2">
    <citation type="submission" date="2019-03" db="EMBL/GenBank/DDBJ databases">
        <title>Diverse conjugative elements silence natural transformation in Legionella species.</title>
        <authorList>
            <person name="Durieux I."/>
            <person name="Ginevra C."/>
            <person name="Attaiech L."/>
            <person name="Picq K."/>
            <person name="Juan P.A."/>
            <person name="Jarraud S."/>
            <person name="Charpentier X."/>
        </authorList>
    </citation>
    <scope>NUCLEOTIDE SEQUENCE [LARGE SCALE GENOMIC DNA]</scope>
    <source>
        <strain evidence="3 5">HL-0427-4011</strain>
    </source>
</reference>
<name>A0A0W0V4I2_9GAMM</name>
<dbReference type="PATRIC" id="fig|454.4.peg.2558"/>
<keyword evidence="4" id="KW-1185">Reference proteome</keyword>
<evidence type="ECO:0000313" key="3">
    <source>
        <dbReference type="EMBL" id="QBR85095.1"/>
    </source>
</evidence>
<evidence type="ECO:0000313" key="2">
    <source>
        <dbReference type="EMBL" id="KTD14995.1"/>
    </source>
</evidence>
<dbReference type="EMBL" id="LNYH01000147">
    <property type="protein sequence ID" value="KTD14995.1"/>
    <property type="molecule type" value="Genomic_DNA"/>
</dbReference>
<gene>
    <name evidence="3" type="ORF">E3983_12490</name>
    <name evidence="2" type="ORF">Lisr_2340</name>
</gene>
<organism evidence="2 4">
    <name type="scientific">Legionella israelensis</name>
    <dbReference type="NCBI Taxonomy" id="454"/>
    <lineage>
        <taxon>Bacteria</taxon>
        <taxon>Pseudomonadati</taxon>
        <taxon>Pseudomonadota</taxon>
        <taxon>Gammaproteobacteria</taxon>
        <taxon>Legionellales</taxon>
        <taxon>Legionellaceae</taxon>
        <taxon>Legionella</taxon>
    </lineage>
</organism>
<dbReference type="RefSeq" id="WP_058502632.1">
    <property type="nucleotide sequence ID" value="NZ_CAAAJA010000002.1"/>
</dbReference>
<accession>A0A0W0V4I2</accession>
<proteinExistence type="predicted"/>
<dbReference type="EMBL" id="CP038254">
    <property type="protein sequence ID" value="QBR85095.1"/>
    <property type="molecule type" value="Genomic_DNA"/>
</dbReference>
<dbReference type="OrthoDB" id="5649075at2"/>
<dbReference type="Proteomes" id="UP000054761">
    <property type="component" value="Unassembled WGS sequence"/>
</dbReference>
<dbReference type="AlphaFoldDB" id="A0A0W0V4I2"/>
<evidence type="ECO:0000256" key="1">
    <source>
        <dbReference type="SAM" id="Coils"/>
    </source>
</evidence>
<reference evidence="2 4" key="1">
    <citation type="submission" date="2015-11" db="EMBL/GenBank/DDBJ databases">
        <title>Genomic analysis of 38 Legionella species identifies large and diverse effector repertoires.</title>
        <authorList>
            <person name="Burstein D."/>
            <person name="Amaro F."/>
            <person name="Zusman T."/>
            <person name="Lifshitz Z."/>
            <person name="Cohen O."/>
            <person name="Gilbert J.A."/>
            <person name="Pupko T."/>
            <person name="Shuman H.A."/>
            <person name="Segal G."/>
        </authorList>
    </citation>
    <scope>NUCLEOTIDE SEQUENCE [LARGE SCALE GENOMIC DNA]</scope>
    <source>
        <strain evidence="2 4">Bercovier 4</strain>
    </source>
</reference>
<sequence>MSFKSLLQQLSARLPELEWKISHLGEFIPRHALPPGLFHYSFNYRTSACIAEIKSDIRKLALQTNQRSACYLAEKIHQKISVLISLSHDKVDKKHHEHSSIFDINRIHSKQQWLKEFEERINKLLEQRQALSKRLRQAETSGHSDKILALKHELGQLERYLTLAKESFHQLL</sequence>